<dbReference type="EC" id="2.5.1.21" evidence="3 5"/>
<organism evidence="6 7">
    <name type="scientific">Dimargaris verticillata</name>
    <dbReference type="NCBI Taxonomy" id="2761393"/>
    <lineage>
        <taxon>Eukaryota</taxon>
        <taxon>Fungi</taxon>
        <taxon>Fungi incertae sedis</taxon>
        <taxon>Zoopagomycota</taxon>
        <taxon>Kickxellomycotina</taxon>
        <taxon>Dimargaritomycetes</taxon>
        <taxon>Dimargaritales</taxon>
        <taxon>Dimargaritaceae</taxon>
        <taxon>Dimargaris</taxon>
    </lineage>
</organism>
<evidence type="ECO:0000313" key="6">
    <source>
        <dbReference type="EMBL" id="KAJ1979774.1"/>
    </source>
</evidence>
<dbReference type="OrthoDB" id="431150at2759"/>
<dbReference type="InterPro" id="IPR006449">
    <property type="entry name" value="Squal_synth-like"/>
</dbReference>
<dbReference type="PROSITE" id="PS01045">
    <property type="entry name" value="SQUALEN_PHYTOEN_SYN_2"/>
    <property type="match status" value="1"/>
</dbReference>
<comment type="function">
    <text evidence="5">Catalyzes the condensation of 2 farnesyl pyrophosphate (FPP) moieties to form squalene.</text>
</comment>
<dbReference type="GO" id="GO:0051996">
    <property type="term" value="F:squalene synthase [NAD(P)H] activity"/>
    <property type="evidence" value="ECO:0007669"/>
    <property type="project" value="UniProtKB-UniRule"/>
</dbReference>
<evidence type="ECO:0000313" key="7">
    <source>
        <dbReference type="Proteomes" id="UP001151582"/>
    </source>
</evidence>
<comment type="catalytic activity">
    <reaction evidence="5">
        <text>2 (2E,6E)-farnesyl diphosphate + NADH + H(+) = squalene + 2 diphosphate + NAD(+)</text>
        <dbReference type="Rhea" id="RHEA:32299"/>
        <dbReference type="ChEBI" id="CHEBI:15378"/>
        <dbReference type="ChEBI" id="CHEBI:15440"/>
        <dbReference type="ChEBI" id="CHEBI:33019"/>
        <dbReference type="ChEBI" id="CHEBI:57540"/>
        <dbReference type="ChEBI" id="CHEBI:57945"/>
        <dbReference type="ChEBI" id="CHEBI:175763"/>
        <dbReference type="EC" id="2.5.1.21"/>
    </reaction>
</comment>
<dbReference type="EMBL" id="JANBQB010000202">
    <property type="protein sequence ID" value="KAJ1979774.1"/>
    <property type="molecule type" value="Genomic_DNA"/>
</dbReference>
<dbReference type="Proteomes" id="UP001151582">
    <property type="component" value="Unassembled WGS sequence"/>
</dbReference>
<dbReference type="CDD" id="cd00683">
    <property type="entry name" value="Trans_IPPS_HH"/>
    <property type="match status" value="1"/>
</dbReference>
<gene>
    <name evidence="6" type="primary">ERG9_1</name>
    <name evidence="6" type="ORF">H4R34_002702</name>
</gene>
<keyword evidence="4 5" id="KW-0808">Transferase</keyword>
<dbReference type="InterPro" id="IPR044844">
    <property type="entry name" value="Trans_IPPS_euk-type"/>
</dbReference>
<dbReference type="GO" id="GO:0006696">
    <property type="term" value="P:ergosterol biosynthetic process"/>
    <property type="evidence" value="ECO:0007669"/>
    <property type="project" value="TreeGrafter"/>
</dbReference>
<proteinExistence type="inferred from homology"/>
<dbReference type="InterPro" id="IPR019845">
    <property type="entry name" value="Squalene/phytoene_synthase_CS"/>
</dbReference>
<dbReference type="GO" id="GO:0005789">
    <property type="term" value="C:endoplasmic reticulum membrane"/>
    <property type="evidence" value="ECO:0007669"/>
    <property type="project" value="TreeGrafter"/>
</dbReference>
<name>A0A9W8EDB7_9FUNG</name>
<comment type="similarity">
    <text evidence="2 5">Belongs to the phytoene/squalene synthase family.</text>
</comment>
<comment type="cofactor">
    <cofactor evidence="1 5">
        <name>Mg(2+)</name>
        <dbReference type="ChEBI" id="CHEBI:18420"/>
    </cofactor>
</comment>
<dbReference type="InterPro" id="IPR008949">
    <property type="entry name" value="Isoprenoid_synthase_dom_sf"/>
</dbReference>
<dbReference type="Gene3D" id="1.10.600.10">
    <property type="entry name" value="Farnesyl Diphosphate Synthase"/>
    <property type="match status" value="1"/>
</dbReference>
<dbReference type="InterPro" id="IPR002060">
    <property type="entry name" value="Squ/phyt_synthse"/>
</dbReference>
<dbReference type="GO" id="GO:0045338">
    <property type="term" value="P:farnesyl diphosphate metabolic process"/>
    <property type="evidence" value="ECO:0007669"/>
    <property type="project" value="InterPro"/>
</dbReference>
<evidence type="ECO:0000256" key="2">
    <source>
        <dbReference type="ARBA" id="ARBA00006251"/>
    </source>
</evidence>
<keyword evidence="7" id="KW-1185">Reference proteome</keyword>
<evidence type="ECO:0000256" key="3">
    <source>
        <dbReference type="ARBA" id="ARBA00012373"/>
    </source>
</evidence>
<sequence length="308" mass="35027">MGVLTWLAHPTELWAMVQYAASNPGARDSVDNVDDPSLRRCYEFLTLTSRSFTVVIKQLPMELRDPICLYYLALRGLDTIEDDMTIPTDYKVTLLHNFHGFLTQPGWCFTESGESEKDAQLLVEYEVVIDQMLKLDPKYSKIIIDSAKRMGHGMADFCVKKVTTKADFEQYCHYVAGLVGIGLSALFSASELESPQVAEAEELANSLGLFLQKTNIIRDYHEDLFDTRQFWPKEIWGLYAKELKDLTEPGNKKAALACLNHMCLDALKHIPDIFEYLAMLKDPSIFRFVAIPQVMAIATITEVFNNYQ</sequence>
<evidence type="ECO:0000256" key="1">
    <source>
        <dbReference type="ARBA" id="ARBA00001946"/>
    </source>
</evidence>
<dbReference type="SFLD" id="SFLDS00005">
    <property type="entry name" value="Isoprenoid_Synthase_Type_I"/>
    <property type="match status" value="1"/>
</dbReference>
<comment type="pathway">
    <text evidence="5">Terpene metabolism; lanosterol biosynthesis; lanosterol from farnesyl diphosphate: step 1/3.</text>
</comment>
<accession>A0A9W8EDB7</accession>
<dbReference type="PANTHER" id="PTHR11626:SF2">
    <property type="entry name" value="SQUALENE SYNTHASE"/>
    <property type="match status" value="1"/>
</dbReference>
<dbReference type="Pfam" id="PF00494">
    <property type="entry name" value="SQS_PSY"/>
    <property type="match status" value="1"/>
</dbReference>
<dbReference type="SUPFAM" id="SSF48576">
    <property type="entry name" value="Terpenoid synthases"/>
    <property type="match status" value="1"/>
</dbReference>
<dbReference type="PANTHER" id="PTHR11626">
    <property type="entry name" value="FARNESYL-DIPHOSPHATE FARNESYLTRANSFERASE"/>
    <property type="match status" value="1"/>
</dbReference>
<evidence type="ECO:0000256" key="5">
    <source>
        <dbReference type="RuleBase" id="RU368088"/>
    </source>
</evidence>
<reference evidence="6" key="1">
    <citation type="submission" date="2022-07" db="EMBL/GenBank/DDBJ databases">
        <title>Phylogenomic reconstructions and comparative analyses of Kickxellomycotina fungi.</title>
        <authorList>
            <person name="Reynolds N.K."/>
            <person name="Stajich J.E."/>
            <person name="Barry K."/>
            <person name="Grigoriev I.V."/>
            <person name="Crous P."/>
            <person name="Smith M.E."/>
        </authorList>
    </citation>
    <scope>NUCLEOTIDE SEQUENCE</scope>
    <source>
        <strain evidence="6">RSA 567</strain>
    </source>
</reference>
<comment type="caution">
    <text evidence="6">The sequence shown here is derived from an EMBL/GenBank/DDBJ whole genome shotgun (WGS) entry which is preliminary data.</text>
</comment>
<evidence type="ECO:0000256" key="4">
    <source>
        <dbReference type="ARBA" id="ARBA00022679"/>
    </source>
</evidence>
<comment type="catalytic activity">
    <reaction evidence="5">
        <text>2 (2E,6E)-farnesyl diphosphate + NADPH + H(+) = squalene + 2 diphosphate + NADP(+)</text>
        <dbReference type="Rhea" id="RHEA:32295"/>
        <dbReference type="ChEBI" id="CHEBI:15378"/>
        <dbReference type="ChEBI" id="CHEBI:15440"/>
        <dbReference type="ChEBI" id="CHEBI:33019"/>
        <dbReference type="ChEBI" id="CHEBI:57783"/>
        <dbReference type="ChEBI" id="CHEBI:58349"/>
        <dbReference type="ChEBI" id="CHEBI:175763"/>
        <dbReference type="EC" id="2.5.1.21"/>
    </reaction>
</comment>
<dbReference type="PROSITE" id="PS01044">
    <property type="entry name" value="SQUALEN_PHYTOEN_SYN_1"/>
    <property type="match status" value="1"/>
</dbReference>
<dbReference type="AlphaFoldDB" id="A0A9W8EDB7"/>
<dbReference type="SFLD" id="SFLDG01018">
    <property type="entry name" value="Squalene/Phytoene_Synthase_Lik"/>
    <property type="match status" value="1"/>
</dbReference>
<feature type="non-terminal residue" evidence="6">
    <location>
        <position position="308"/>
    </location>
</feature>
<dbReference type="InterPro" id="IPR033904">
    <property type="entry name" value="Trans_IPPS_HH"/>
</dbReference>
<protein>
    <recommendedName>
        <fullName evidence="3 5">Squalene synthase</fullName>
        <shortName evidence="5">SQS</shortName>
        <shortName evidence="5">SS</shortName>
        <ecNumber evidence="3 5">2.5.1.21</ecNumber>
    </recommendedName>
</protein>
<dbReference type="GO" id="GO:0055056">
    <property type="term" value="F:D-glucose transmembrane transporter activity"/>
    <property type="evidence" value="ECO:0007669"/>
    <property type="project" value="UniProtKB-UniRule"/>
</dbReference>
<dbReference type="FunFam" id="1.10.600.10:FF:000023">
    <property type="entry name" value="Squalene synthase"/>
    <property type="match status" value="1"/>
</dbReference>
<dbReference type="NCBIfam" id="TIGR01559">
    <property type="entry name" value="squal_synth"/>
    <property type="match status" value="1"/>
</dbReference>